<protein>
    <submittedName>
        <fullName evidence="2">NAD(P)/FAD-dependent oxidoreductase</fullName>
        <ecNumber evidence="2">1.-.-.-</ecNumber>
    </submittedName>
</protein>
<name>A0ABV9T3U2_9BACT</name>
<evidence type="ECO:0000259" key="1">
    <source>
        <dbReference type="Pfam" id="PF01266"/>
    </source>
</evidence>
<dbReference type="InterPro" id="IPR036188">
    <property type="entry name" value="FAD/NAD-bd_sf"/>
</dbReference>
<dbReference type="GO" id="GO:0016491">
    <property type="term" value="F:oxidoreductase activity"/>
    <property type="evidence" value="ECO:0007669"/>
    <property type="project" value="UniProtKB-KW"/>
</dbReference>
<sequence length="350" mass="39447">MEVDFLLIGQGLAGSVLSYRLLEAGLKVHLIDRDEDNTSSKVAAGLYNPVTGRKMVKTWQVDTLFSELEPFYKKIEKVIGEKILHPVAIYRPFLSVEEQNEWMAKSADPQYAPFVREIATRSRYRGLNDPYGGVALARSGYLDIPVFLSKYAGWLEKQGAITRGEFVEDDLKITGRTMAYHGIKAKGIVYTNGLGASESRYFKWLPFAPVKGEVLTIAQDFEAREIINRGVFRIDLGKGVAKVGSNYEKGELTVVPTEKARKEILGKLNELFNIPVKRILGQKAGIRPATIDRRPFLGKHPEYKNVYVFSGLGTKGVSLAPYFSEEMINLLILNKEPQKEVNINRFFKYI</sequence>
<feature type="domain" description="FAD dependent oxidoreductase" evidence="1">
    <location>
        <begin position="4"/>
        <end position="328"/>
    </location>
</feature>
<dbReference type="InterPro" id="IPR006076">
    <property type="entry name" value="FAD-dep_OxRdtase"/>
</dbReference>
<reference evidence="3" key="1">
    <citation type="journal article" date="2019" name="Int. J. Syst. Evol. Microbiol.">
        <title>The Global Catalogue of Microorganisms (GCM) 10K type strain sequencing project: providing services to taxonomists for standard genome sequencing and annotation.</title>
        <authorList>
            <consortium name="The Broad Institute Genomics Platform"/>
            <consortium name="The Broad Institute Genome Sequencing Center for Infectious Disease"/>
            <person name="Wu L."/>
            <person name="Ma J."/>
        </authorList>
    </citation>
    <scope>NUCLEOTIDE SEQUENCE [LARGE SCALE GENOMIC DNA]</scope>
    <source>
        <strain evidence="3">CGMCC 4.7466</strain>
    </source>
</reference>
<dbReference type="RefSeq" id="WP_377066209.1">
    <property type="nucleotide sequence ID" value="NZ_JBHSJJ010000010.1"/>
</dbReference>
<dbReference type="Gene3D" id="3.30.9.10">
    <property type="entry name" value="D-Amino Acid Oxidase, subunit A, domain 2"/>
    <property type="match status" value="1"/>
</dbReference>
<dbReference type="SUPFAM" id="SSF51971">
    <property type="entry name" value="Nucleotide-binding domain"/>
    <property type="match status" value="1"/>
</dbReference>
<gene>
    <name evidence="2" type="ORF">ACFPFU_16970</name>
</gene>
<dbReference type="Pfam" id="PF01266">
    <property type="entry name" value="DAO"/>
    <property type="match status" value="1"/>
</dbReference>
<dbReference type="EMBL" id="JBHSJJ010000010">
    <property type="protein sequence ID" value="MFC4873397.1"/>
    <property type="molecule type" value="Genomic_DNA"/>
</dbReference>
<accession>A0ABV9T3U2</accession>
<dbReference type="PANTHER" id="PTHR13847">
    <property type="entry name" value="SARCOSINE DEHYDROGENASE-RELATED"/>
    <property type="match status" value="1"/>
</dbReference>
<organism evidence="2 3">
    <name type="scientific">Negadavirga shengliensis</name>
    <dbReference type="NCBI Taxonomy" id="1389218"/>
    <lineage>
        <taxon>Bacteria</taxon>
        <taxon>Pseudomonadati</taxon>
        <taxon>Bacteroidota</taxon>
        <taxon>Cytophagia</taxon>
        <taxon>Cytophagales</taxon>
        <taxon>Cyclobacteriaceae</taxon>
        <taxon>Negadavirga</taxon>
    </lineage>
</organism>
<keyword evidence="3" id="KW-1185">Reference proteome</keyword>
<proteinExistence type="predicted"/>
<dbReference type="Gene3D" id="3.50.50.60">
    <property type="entry name" value="FAD/NAD(P)-binding domain"/>
    <property type="match status" value="1"/>
</dbReference>
<dbReference type="Proteomes" id="UP001595818">
    <property type="component" value="Unassembled WGS sequence"/>
</dbReference>
<keyword evidence="2" id="KW-0560">Oxidoreductase</keyword>
<dbReference type="EC" id="1.-.-.-" evidence="2"/>
<evidence type="ECO:0000313" key="2">
    <source>
        <dbReference type="EMBL" id="MFC4873397.1"/>
    </source>
</evidence>
<evidence type="ECO:0000313" key="3">
    <source>
        <dbReference type="Proteomes" id="UP001595818"/>
    </source>
</evidence>
<comment type="caution">
    <text evidence="2">The sequence shown here is derived from an EMBL/GenBank/DDBJ whole genome shotgun (WGS) entry which is preliminary data.</text>
</comment>